<dbReference type="OrthoDB" id="3656332at2759"/>
<protein>
    <submittedName>
        <fullName evidence="1">Uncharacterized protein</fullName>
    </submittedName>
</protein>
<dbReference type="Proteomes" id="UP000756132">
    <property type="component" value="Chromosome 2"/>
</dbReference>
<reference evidence="1" key="2">
    <citation type="journal article" date="2022" name="Microb. Genom.">
        <title>A chromosome-scale genome assembly of the tomato pathogen Cladosporium fulvum reveals a compartmentalized genome architecture and the presence of a dispensable chromosome.</title>
        <authorList>
            <person name="Zaccaron A.Z."/>
            <person name="Chen L.H."/>
            <person name="Samaras A."/>
            <person name="Stergiopoulos I."/>
        </authorList>
    </citation>
    <scope>NUCLEOTIDE SEQUENCE</scope>
    <source>
        <strain evidence="1">Race5_Kim</strain>
    </source>
</reference>
<gene>
    <name evidence="1" type="ORF">CLAFUR5_02328</name>
</gene>
<name>A0A9Q8P5E9_PASFU</name>
<accession>A0A9Q8P5E9</accession>
<dbReference type="AlphaFoldDB" id="A0A9Q8P5E9"/>
<dbReference type="EMBL" id="CP090164">
    <property type="protein sequence ID" value="UJO13697.1"/>
    <property type="molecule type" value="Genomic_DNA"/>
</dbReference>
<dbReference type="GeneID" id="71982206"/>
<reference evidence="1" key="1">
    <citation type="submission" date="2021-12" db="EMBL/GenBank/DDBJ databases">
        <authorList>
            <person name="Zaccaron A."/>
            <person name="Stergiopoulos I."/>
        </authorList>
    </citation>
    <scope>NUCLEOTIDE SEQUENCE</scope>
    <source>
        <strain evidence="1">Race5_Kim</strain>
    </source>
</reference>
<dbReference type="KEGG" id="ffu:CLAFUR5_02328"/>
<keyword evidence="2" id="KW-1185">Reference proteome</keyword>
<organism evidence="1 2">
    <name type="scientific">Passalora fulva</name>
    <name type="common">Tomato leaf mold</name>
    <name type="synonym">Cladosporium fulvum</name>
    <dbReference type="NCBI Taxonomy" id="5499"/>
    <lineage>
        <taxon>Eukaryota</taxon>
        <taxon>Fungi</taxon>
        <taxon>Dikarya</taxon>
        <taxon>Ascomycota</taxon>
        <taxon>Pezizomycotina</taxon>
        <taxon>Dothideomycetes</taxon>
        <taxon>Dothideomycetidae</taxon>
        <taxon>Mycosphaerellales</taxon>
        <taxon>Mycosphaerellaceae</taxon>
        <taxon>Fulvia</taxon>
    </lineage>
</organism>
<sequence length="355" mass="40042">MATQAEGEPRLFRAVPGFINNLDQGPEEVVVPRMVRQWLRSVADRSRSPLWKLPVMSGGAGPGLTVRDDVTGEVYLKPGRESALRQETHGELMQEFYAAVEPLLVSQDELPPDPFAIKTPISANASGNSAKVVLQEEQTLPQALSSGRKDVEEAQNWLEFGLPKTYRQNRQRYLLTYREDPYVYDAPDVQSPDDAFDRRFLARIRDANDRIRASETRSRELQNEALAKKAADAEERDLFGILDHANDGFTESMGSEQRGFDGTIAAEKWPNVHKWLQSVDPMRSPAVKVEPPAEVVDIVTSASVRSALSCVEPEPARRDVIQRLEAERLVTRAEEQERWLEHYRVLGVPPPRSIY</sequence>
<dbReference type="RefSeq" id="XP_047758063.1">
    <property type="nucleotide sequence ID" value="XM_047901476.1"/>
</dbReference>
<evidence type="ECO:0000313" key="2">
    <source>
        <dbReference type="Proteomes" id="UP000756132"/>
    </source>
</evidence>
<evidence type="ECO:0000313" key="1">
    <source>
        <dbReference type="EMBL" id="UJO13697.1"/>
    </source>
</evidence>
<proteinExistence type="predicted"/>